<sequence length="100" mass="10374">MAEVDGTWDTVTKSPMGDQKATLTVVRSGDTFTGSYSGAMGSTDISEGRVDGNRLTWKVSITVPMPMTLDCEATVEGDAMSGTVTAGAFGSFPLTGTRQA</sequence>
<evidence type="ECO:0000313" key="2">
    <source>
        <dbReference type="Proteomes" id="UP001302249"/>
    </source>
</evidence>
<dbReference type="EMBL" id="CP135076">
    <property type="protein sequence ID" value="WNO54682.1"/>
    <property type="molecule type" value="Genomic_DNA"/>
</dbReference>
<evidence type="ECO:0000313" key="1">
    <source>
        <dbReference type="EMBL" id="WNO54682.1"/>
    </source>
</evidence>
<dbReference type="RefSeq" id="WP_313917447.1">
    <property type="nucleotide sequence ID" value="NZ_CP135076.1"/>
</dbReference>
<name>A0ABZ0BB78_9SPHN</name>
<gene>
    <name evidence="1" type="ORF">RPR59_05370</name>
</gene>
<proteinExistence type="predicted"/>
<protein>
    <submittedName>
        <fullName evidence="1">Uncharacterized protein</fullName>
    </submittedName>
</protein>
<reference evidence="1 2" key="1">
    <citation type="submission" date="2023-09" db="EMBL/GenBank/DDBJ databases">
        <authorList>
            <person name="Rey-Velasco X."/>
        </authorList>
    </citation>
    <scope>NUCLEOTIDE SEQUENCE [LARGE SCALE GENOMIC DNA]</scope>
    <source>
        <strain evidence="1 2">W311</strain>
    </source>
</reference>
<keyword evidence="2" id="KW-1185">Reference proteome</keyword>
<accession>A0ABZ0BB78</accession>
<dbReference type="Proteomes" id="UP001302249">
    <property type="component" value="Chromosome"/>
</dbReference>
<organism evidence="1 2">
    <name type="scientific">Stakelama saccharophila</name>
    <dbReference type="NCBI Taxonomy" id="3075605"/>
    <lineage>
        <taxon>Bacteria</taxon>
        <taxon>Pseudomonadati</taxon>
        <taxon>Pseudomonadota</taxon>
        <taxon>Alphaproteobacteria</taxon>
        <taxon>Sphingomonadales</taxon>
        <taxon>Sphingomonadaceae</taxon>
        <taxon>Stakelama</taxon>
    </lineage>
</organism>